<sequence>MQNIHRLLLLCFQLCKVHGSSVSTDPQGVIESECRDRYFWVSVDVGFSGRVPRFEAVVENGVHTISQDHASMCGYTLNYLNGRASLRASYFSCHTENQNDNNFLFKLNVVLTDYMGKENKFSLSETCTLPADWSAKEILCEENYIEVTLARDTPCSSDNRTTNEAWLAALALAQQSAISEWKIMFLNQERLDAMSISDARRMGYMVDSTPNRVVFRSAYSQPHSAITEAAPSSFDGVTLHWRTPKVVTPLVQDPSGFVSKSIKLGVDAQLLDEATRKYMGYILGEDGQVVHVSVPFGAPGGYRKSLVENNVYKESYMAFLYYEHIYSHVFMDGTEMETRYRQLQVMETPLVSQNLFAIDETLPHEEVFTVYLGNFAADVQLIAIKLNENYLSVTDDIQHHYLITKIPHINGTHGITIKVPFKDKAVNRVYLGEGLLQYSVEINYTLNIIGQNDTFFNRVSVVAHVNDAFPPAVTAFCTAQSIIFRMEHSRHAGLWEVCVGHQALTYDLSRLRGYILMNDSHSMTLEVGDGYVIYENEVVFDGGAVTDQETTITRESKFRLTVRCFYPLDSVQQVFTSRLFEDPSFANFRSAKEILRVSGPDVQRLTRLSKTDVQRLHSAVAAAVRKSSPVTALQLIQGECPVLEPGHRLSLACPILDGLMRGGLPLRGITELAGESAAGKTQFCLQLCLSVQYPRENGGLNSGVVYICTEDSFPIKRLRQLITQQSRLRPDLPPALIRSRHFTDSIYIEHAADLEALQACVSQRVPVLLKRGLVRLVVVDSVAALFRSEFQADEAVQRSRHLLAFSSTLHRLSHAYGAPVVCVNQVTDVVDGPNPGRCDYGLVGSKVLPALGIAWANQVMVRLMLTRLAGQVKSDSQSSALRKLEVVFAPHLPRASCLCGVWEEGVRGISDDDSELQPQSSS</sequence>
<dbReference type="InterPro" id="IPR058766">
    <property type="entry name" value="HHH_XRCC3_RAD51B"/>
</dbReference>
<dbReference type="SUPFAM" id="SSF52540">
    <property type="entry name" value="P-loop containing nucleoside triphosphate hydrolases"/>
    <property type="match status" value="1"/>
</dbReference>
<evidence type="ECO:0000313" key="12">
    <source>
        <dbReference type="EMBL" id="ROL50963.1"/>
    </source>
</evidence>
<keyword evidence="13" id="KW-1185">Reference proteome</keyword>
<keyword evidence="4" id="KW-0227">DNA damage</keyword>
<dbReference type="PANTHER" id="PTHR47130">
    <property type="entry name" value="SI:DKEY-19B23.11-RELATED"/>
    <property type="match status" value="1"/>
</dbReference>
<accession>A0A3N0YYC8</accession>
<evidence type="ECO:0000256" key="8">
    <source>
        <dbReference type="ARBA" id="ARBA00023204"/>
    </source>
</evidence>
<dbReference type="AlphaFoldDB" id="A0A3N0YYC8"/>
<evidence type="ECO:0000256" key="7">
    <source>
        <dbReference type="ARBA" id="ARBA00023172"/>
    </source>
</evidence>
<dbReference type="GO" id="GO:0005524">
    <property type="term" value="F:ATP binding"/>
    <property type="evidence" value="ECO:0007669"/>
    <property type="project" value="UniProtKB-KW"/>
</dbReference>
<dbReference type="GO" id="GO:0006281">
    <property type="term" value="P:DNA repair"/>
    <property type="evidence" value="ECO:0007669"/>
    <property type="project" value="UniProtKB-KW"/>
</dbReference>
<dbReference type="Pfam" id="PF26169">
    <property type="entry name" value="HHH_XRCC3_RpoA"/>
    <property type="match status" value="1"/>
</dbReference>
<dbReference type="CDD" id="cd19491">
    <property type="entry name" value="XRCC3"/>
    <property type="match status" value="1"/>
</dbReference>
<dbReference type="Gene3D" id="3.40.50.300">
    <property type="entry name" value="P-loop containing nucleotide triphosphate hydrolases"/>
    <property type="match status" value="1"/>
</dbReference>
<keyword evidence="8" id="KW-0234">DNA repair</keyword>
<keyword evidence="7" id="KW-0233">DNA recombination</keyword>
<dbReference type="InterPro" id="IPR058876">
    <property type="entry name" value="Ig-like_ZP"/>
</dbReference>
<evidence type="ECO:0000256" key="9">
    <source>
        <dbReference type="ARBA" id="ARBA00023242"/>
    </source>
</evidence>
<dbReference type="FunFam" id="3.40.50.300:FF:004271">
    <property type="entry name" value="X-ray repair-complementing defective repair in Chinese hamster cells 3"/>
    <property type="match status" value="1"/>
</dbReference>
<evidence type="ECO:0000256" key="2">
    <source>
        <dbReference type="ARBA" id="ARBA00007095"/>
    </source>
</evidence>
<dbReference type="Pfam" id="PF08423">
    <property type="entry name" value="Rad51"/>
    <property type="match status" value="1"/>
</dbReference>
<feature type="chain" id="PRO_5018227664" evidence="10">
    <location>
        <begin position="20"/>
        <end position="922"/>
    </location>
</feature>
<dbReference type="GO" id="GO:0140664">
    <property type="term" value="F:ATP-dependent DNA damage sensor activity"/>
    <property type="evidence" value="ECO:0007669"/>
    <property type="project" value="InterPro"/>
</dbReference>
<reference evidence="12 13" key="1">
    <citation type="submission" date="2018-10" db="EMBL/GenBank/DDBJ databases">
        <title>Genome assembly for a Yunnan-Guizhou Plateau 3E fish, Anabarilius grahami (Regan), and its evolutionary and genetic applications.</title>
        <authorList>
            <person name="Jiang W."/>
        </authorList>
    </citation>
    <scope>NUCLEOTIDE SEQUENCE [LARGE SCALE GENOMIC DNA]</scope>
    <source>
        <strain evidence="12">AG-KIZ</strain>
        <tissue evidence="12">Muscle</tissue>
    </source>
</reference>
<comment type="caution">
    <text evidence="12">The sequence shown here is derived from an EMBL/GenBank/DDBJ whole genome shotgun (WGS) entry which is preliminary data.</text>
</comment>
<evidence type="ECO:0000256" key="6">
    <source>
        <dbReference type="ARBA" id="ARBA00023125"/>
    </source>
</evidence>
<keyword evidence="6" id="KW-0238">DNA-binding</keyword>
<evidence type="ECO:0000313" key="13">
    <source>
        <dbReference type="Proteomes" id="UP000281406"/>
    </source>
</evidence>
<dbReference type="PROSITE" id="PS50162">
    <property type="entry name" value="RECA_2"/>
    <property type="match status" value="1"/>
</dbReference>
<organism evidence="12 13">
    <name type="scientific">Anabarilius grahami</name>
    <name type="common">Kanglang fish</name>
    <name type="synonym">Barilius grahami</name>
    <dbReference type="NCBI Taxonomy" id="495550"/>
    <lineage>
        <taxon>Eukaryota</taxon>
        <taxon>Metazoa</taxon>
        <taxon>Chordata</taxon>
        <taxon>Craniata</taxon>
        <taxon>Vertebrata</taxon>
        <taxon>Euteleostomi</taxon>
        <taxon>Actinopterygii</taxon>
        <taxon>Neopterygii</taxon>
        <taxon>Teleostei</taxon>
        <taxon>Ostariophysi</taxon>
        <taxon>Cypriniformes</taxon>
        <taxon>Xenocyprididae</taxon>
        <taxon>Xenocypridinae</taxon>
        <taxon>Xenocypridinae incertae sedis</taxon>
        <taxon>Anabarilius</taxon>
    </lineage>
</organism>
<dbReference type="Proteomes" id="UP000281406">
    <property type="component" value="Unassembled WGS sequence"/>
</dbReference>
<dbReference type="GO" id="GO:0003677">
    <property type="term" value="F:DNA binding"/>
    <property type="evidence" value="ECO:0007669"/>
    <property type="project" value="InterPro"/>
</dbReference>
<keyword evidence="3" id="KW-0547">Nucleotide-binding</keyword>
<feature type="domain" description="RecA family profile 1" evidence="11">
    <location>
        <begin position="645"/>
        <end position="826"/>
    </location>
</feature>
<dbReference type="InterPro" id="IPR020588">
    <property type="entry name" value="RecA_ATP-bd"/>
</dbReference>
<feature type="signal peptide" evidence="10">
    <location>
        <begin position="1"/>
        <end position="19"/>
    </location>
</feature>
<dbReference type="EMBL" id="RJVU01019258">
    <property type="protein sequence ID" value="ROL50963.1"/>
    <property type="molecule type" value="Genomic_DNA"/>
</dbReference>
<evidence type="ECO:0000256" key="5">
    <source>
        <dbReference type="ARBA" id="ARBA00022840"/>
    </source>
</evidence>
<comment type="subcellular location">
    <subcellularLocation>
        <location evidence="1">Nucleus</location>
    </subcellularLocation>
</comment>
<keyword evidence="5" id="KW-0067">ATP-binding</keyword>
<dbReference type="OrthoDB" id="8945590at2759"/>
<evidence type="ECO:0000256" key="4">
    <source>
        <dbReference type="ARBA" id="ARBA00022763"/>
    </source>
</evidence>
<comment type="similarity">
    <text evidence="2">Belongs to the RecA family. RAD51 subfamily.</text>
</comment>
<evidence type="ECO:0000256" key="10">
    <source>
        <dbReference type="SAM" id="SignalP"/>
    </source>
</evidence>
<protein>
    <submittedName>
        <fullName evidence="12">DNA repair protein XRCC3</fullName>
    </submittedName>
</protein>
<evidence type="ECO:0000259" key="11">
    <source>
        <dbReference type="PROSITE" id="PS50162"/>
    </source>
</evidence>
<keyword evidence="10" id="KW-0732">Signal</keyword>
<dbReference type="GO" id="GO:0005634">
    <property type="term" value="C:nucleus"/>
    <property type="evidence" value="ECO:0007669"/>
    <property type="project" value="UniProtKB-SubCell"/>
</dbReference>
<dbReference type="Gene3D" id="2.60.40.3210">
    <property type="entry name" value="Zona pellucida, ZP-N domain"/>
    <property type="match status" value="1"/>
</dbReference>
<dbReference type="InterPro" id="IPR013632">
    <property type="entry name" value="Rad51_C"/>
</dbReference>
<name>A0A3N0YYC8_ANAGA</name>
<dbReference type="InterPro" id="IPR047348">
    <property type="entry name" value="XRCC3-like_C"/>
</dbReference>
<dbReference type="Pfam" id="PF26562">
    <property type="entry name" value="Ig-like"/>
    <property type="match status" value="1"/>
</dbReference>
<evidence type="ECO:0000256" key="1">
    <source>
        <dbReference type="ARBA" id="ARBA00004123"/>
    </source>
</evidence>
<proteinExistence type="inferred from homology"/>
<gene>
    <name evidence="12" type="ORF">DPX16_14494</name>
</gene>
<dbReference type="InterPro" id="IPR027417">
    <property type="entry name" value="P-loop_NTPase"/>
</dbReference>
<dbReference type="PANTHER" id="PTHR47130:SF6">
    <property type="entry name" value="EGG ENVELOPE GLYCOPROTEIN-LIKE PRECURSOR"/>
    <property type="match status" value="1"/>
</dbReference>
<keyword evidence="9" id="KW-0539">Nucleus</keyword>
<evidence type="ECO:0000256" key="3">
    <source>
        <dbReference type="ARBA" id="ARBA00022741"/>
    </source>
</evidence>